<comment type="similarity">
    <text evidence="1">Belongs to the oxygen-dependent FAD-linked oxidoreductase family.</text>
</comment>
<dbReference type="InterPro" id="IPR036318">
    <property type="entry name" value="FAD-bd_PCMH-like_sf"/>
</dbReference>
<feature type="chain" id="PRO_5046497648" description="FAD-binding PCMH-type domain-containing protein" evidence="5">
    <location>
        <begin position="22"/>
        <end position="480"/>
    </location>
</feature>
<comment type="caution">
    <text evidence="7">The sequence shown here is derived from an EMBL/GenBank/DDBJ whole genome shotgun (WGS) entry which is preliminary data.</text>
</comment>
<keyword evidence="3" id="KW-0274">FAD</keyword>
<evidence type="ECO:0000313" key="7">
    <source>
        <dbReference type="EMBL" id="KAK4641638.1"/>
    </source>
</evidence>
<dbReference type="Proteomes" id="UP001322138">
    <property type="component" value="Unassembled WGS sequence"/>
</dbReference>
<evidence type="ECO:0000256" key="2">
    <source>
        <dbReference type="ARBA" id="ARBA00022630"/>
    </source>
</evidence>
<keyword evidence="5" id="KW-0732">Signal</keyword>
<dbReference type="EMBL" id="JAFFGZ010000007">
    <property type="protein sequence ID" value="KAK4641638.1"/>
    <property type="molecule type" value="Genomic_DNA"/>
</dbReference>
<keyword evidence="8" id="KW-1185">Reference proteome</keyword>
<dbReference type="InterPro" id="IPR006094">
    <property type="entry name" value="Oxid_FAD_bind_N"/>
</dbReference>
<dbReference type="InterPro" id="IPR016169">
    <property type="entry name" value="FAD-bd_PCMH_sub2"/>
</dbReference>
<name>A0ABR0FE18_9PEZI</name>
<dbReference type="Pfam" id="PF01565">
    <property type="entry name" value="FAD_binding_4"/>
    <property type="match status" value="1"/>
</dbReference>
<evidence type="ECO:0000256" key="5">
    <source>
        <dbReference type="SAM" id="SignalP"/>
    </source>
</evidence>
<dbReference type="SUPFAM" id="SSF56176">
    <property type="entry name" value="FAD-binding/transporter-associated domain-like"/>
    <property type="match status" value="1"/>
</dbReference>
<dbReference type="RefSeq" id="XP_062730614.1">
    <property type="nucleotide sequence ID" value="XM_062880432.1"/>
</dbReference>
<gene>
    <name evidence="7" type="ORF">QC761_512650</name>
</gene>
<keyword evidence="4" id="KW-0560">Oxidoreductase</keyword>
<organism evidence="7 8">
    <name type="scientific">Podospora bellae-mahoneyi</name>
    <dbReference type="NCBI Taxonomy" id="2093777"/>
    <lineage>
        <taxon>Eukaryota</taxon>
        <taxon>Fungi</taxon>
        <taxon>Dikarya</taxon>
        <taxon>Ascomycota</taxon>
        <taxon>Pezizomycotina</taxon>
        <taxon>Sordariomycetes</taxon>
        <taxon>Sordariomycetidae</taxon>
        <taxon>Sordariales</taxon>
        <taxon>Podosporaceae</taxon>
        <taxon>Podospora</taxon>
    </lineage>
</organism>
<evidence type="ECO:0000256" key="4">
    <source>
        <dbReference type="ARBA" id="ARBA00023002"/>
    </source>
</evidence>
<accession>A0ABR0FE18</accession>
<dbReference type="InterPro" id="IPR016166">
    <property type="entry name" value="FAD-bd_PCMH"/>
</dbReference>
<reference evidence="7 8" key="1">
    <citation type="journal article" date="2023" name="bioRxiv">
        <title>High-quality genome assemblies of four members of thePodospora anserinaspecies complex.</title>
        <authorList>
            <person name="Ament-Velasquez S.L."/>
            <person name="Vogan A.A."/>
            <person name="Wallerman O."/>
            <person name="Hartmann F."/>
            <person name="Gautier V."/>
            <person name="Silar P."/>
            <person name="Giraud T."/>
            <person name="Johannesson H."/>
        </authorList>
    </citation>
    <scope>NUCLEOTIDE SEQUENCE [LARGE SCALE GENOMIC DNA]</scope>
    <source>
        <strain evidence="7 8">CBS 112042</strain>
    </source>
</reference>
<feature type="signal peptide" evidence="5">
    <location>
        <begin position="1"/>
        <end position="21"/>
    </location>
</feature>
<evidence type="ECO:0000313" key="8">
    <source>
        <dbReference type="Proteomes" id="UP001322138"/>
    </source>
</evidence>
<protein>
    <recommendedName>
        <fullName evidence="6">FAD-binding PCMH-type domain-containing protein</fullName>
    </recommendedName>
</protein>
<feature type="domain" description="FAD-binding PCMH-type" evidence="6">
    <location>
        <begin position="40"/>
        <end position="215"/>
    </location>
</feature>
<dbReference type="PROSITE" id="PS51387">
    <property type="entry name" value="FAD_PCMH"/>
    <property type="match status" value="1"/>
</dbReference>
<evidence type="ECO:0000256" key="3">
    <source>
        <dbReference type="ARBA" id="ARBA00022827"/>
    </source>
</evidence>
<proteinExistence type="inferred from homology"/>
<evidence type="ECO:0000259" key="6">
    <source>
        <dbReference type="PROSITE" id="PS51387"/>
    </source>
</evidence>
<dbReference type="GeneID" id="87899914"/>
<dbReference type="PANTHER" id="PTHR42973">
    <property type="entry name" value="BINDING OXIDOREDUCTASE, PUTATIVE (AFU_ORTHOLOGUE AFUA_1G17690)-RELATED"/>
    <property type="match status" value="1"/>
</dbReference>
<keyword evidence="2" id="KW-0285">Flavoprotein</keyword>
<dbReference type="PANTHER" id="PTHR42973:SF22">
    <property type="entry name" value="FAD-BINDING PCMH-TYPE DOMAIN-CONTAINING PROTEIN-RELATED"/>
    <property type="match status" value="1"/>
</dbReference>
<evidence type="ECO:0000256" key="1">
    <source>
        <dbReference type="ARBA" id="ARBA00005466"/>
    </source>
</evidence>
<dbReference type="InterPro" id="IPR050416">
    <property type="entry name" value="FAD-linked_Oxidoreductase"/>
</dbReference>
<sequence length="480" mass="51049">MSLSTCCAAILAALGSSKVSAPGNFRYTSSLSSYYSLQTSQTQPDCIVQPASAADVSTAVTILAANSANPACRFAVRSGGHMFHAQASNIAGGVTLDLRDLNEITLVNGNADVRLGVGLTWGEVYAQLDPLGLTVAGGRIASVGVGGYIVGGGLSFLSPKVGFAADTVSKYEVVLANGTLVEATATQNSDLLRALRGGGNNLGIVTRVTMKTHTQGLMWGGTMMHPTTTLHNHLLAFIDFNKATGYDENASLITSLVYYYGISHTISTQMAYTGPPSSSPPAAFSNFLSVPWVTTNYARVNTMRNLTVEAGASIPGSSRNLWWTQTAVCNLQVLGAAYQIWWDSHSSVQNIPGIVWTMTFQPLPPSIYNRNPTTNSLGFNSPSRSNQPLVVIQLIASWASSLDDAFIRTKARELYDSLTSELVTKSATDPWVYLNYAADWQDPITGYGTGNVAALQAARTKYDPNGVFTSRVPGGFKIPV</sequence>
<dbReference type="Gene3D" id="3.30.465.10">
    <property type="match status" value="1"/>
</dbReference>